<feature type="non-terminal residue" evidence="1">
    <location>
        <position position="1"/>
    </location>
</feature>
<proteinExistence type="predicted"/>
<dbReference type="Proteomes" id="UP000265520">
    <property type="component" value="Unassembled WGS sequence"/>
</dbReference>
<organism evidence="1 2">
    <name type="scientific">Trifolium medium</name>
    <dbReference type="NCBI Taxonomy" id="97028"/>
    <lineage>
        <taxon>Eukaryota</taxon>
        <taxon>Viridiplantae</taxon>
        <taxon>Streptophyta</taxon>
        <taxon>Embryophyta</taxon>
        <taxon>Tracheophyta</taxon>
        <taxon>Spermatophyta</taxon>
        <taxon>Magnoliopsida</taxon>
        <taxon>eudicotyledons</taxon>
        <taxon>Gunneridae</taxon>
        <taxon>Pentapetalae</taxon>
        <taxon>rosids</taxon>
        <taxon>fabids</taxon>
        <taxon>Fabales</taxon>
        <taxon>Fabaceae</taxon>
        <taxon>Papilionoideae</taxon>
        <taxon>50 kb inversion clade</taxon>
        <taxon>NPAAA clade</taxon>
        <taxon>Hologalegina</taxon>
        <taxon>IRL clade</taxon>
        <taxon>Trifolieae</taxon>
        <taxon>Trifolium</taxon>
    </lineage>
</organism>
<dbReference type="EMBL" id="LXQA010134840">
    <property type="protein sequence ID" value="MCI23228.1"/>
    <property type="molecule type" value="Genomic_DNA"/>
</dbReference>
<accession>A0A392QGB8</accession>
<keyword evidence="2" id="KW-1185">Reference proteome</keyword>
<reference evidence="1 2" key="1">
    <citation type="journal article" date="2018" name="Front. Plant Sci.">
        <title>Red Clover (Trifolium pratense) and Zigzag Clover (T. medium) - A Picture of Genomic Similarities and Differences.</title>
        <authorList>
            <person name="Dluhosova J."/>
            <person name="Istvanek J."/>
            <person name="Nedelnik J."/>
            <person name="Repkova J."/>
        </authorList>
    </citation>
    <scope>NUCLEOTIDE SEQUENCE [LARGE SCALE GENOMIC DNA]</scope>
    <source>
        <strain evidence="2">cv. 10/8</strain>
        <tissue evidence="1">Leaf</tissue>
    </source>
</reference>
<dbReference type="AlphaFoldDB" id="A0A392QGB8"/>
<name>A0A392QGB8_9FABA</name>
<evidence type="ECO:0000313" key="1">
    <source>
        <dbReference type="EMBL" id="MCI23228.1"/>
    </source>
</evidence>
<comment type="caution">
    <text evidence="1">The sequence shown here is derived from an EMBL/GenBank/DDBJ whole genome shotgun (WGS) entry which is preliminary data.</text>
</comment>
<protein>
    <submittedName>
        <fullName evidence="1">Uncharacterized protein</fullName>
    </submittedName>
</protein>
<sequence>QSENHLFASCSMALAEWSMVFRWFGVDMVLPHSLFSLFESFRALASNRKKGSKGVIMVWHAAI</sequence>
<evidence type="ECO:0000313" key="2">
    <source>
        <dbReference type="Proteomes" id="UP000265520"/>
    </source>
</evidence>